<accession>A0ABY7HBI9</accession>
<gene>
    <name evidence="1" type="ORF">O0S08_10855</name>
</gene>
<proteinExistence type="predicted"/>
<sequence>MELFVLVVGCHGRVEQARKPVLAEHLLRRARRTGLQDDNARRLHSAIGDIAPSDKFAGREVVIFTERDRKLEAARERPSRYDGGMSTDANATIEILGLRRTAGPQWAQINLDRDYVLFDLLSGARSDDPGHALIPPRSVDGANAWSGATWLWAAELDEVCKAYQERQGQPAAELEAIAAAMHRLNGNASQRTRCVFRFF</sequence>
<dbReference type="RefSeq" id="WP_269039009.1">
    <property type="nucleotide sequence ID" value="NZ_CP114040.1"/>
</dbReference>
<keyword evidence="2" id="KW-1185">Reference proteome</keyword>
<dbReference type="EMBL" id="CP114040">
    <property type="protein sequence ID" value="WAS96643.1"/>
    <property type="molecule type" value="Genomic_DNA"/>
</dbReference>
<name>A0ABY7HBI9_9BACT</name>
<reference evidence="1" key="1">
    <citation type="submission" date="2022-11" db="EMBL/GenBank/DDBJ databases">
        <title>Minimal conservation of predation-associated metabolite biosynthetic gene clusters underscores biosynthetic potential of Myxococcota including descriptions for ten novel species: Archangium lansinium sp. nov., Myxococcus landrumus sp. nov., Nannocystis bai.</title>
        <authorList>
            <person name="Ahearne A."/>
            <person name="Stevens C."/>
            <person name="Dowd S."/>
        </authorList>
    </citation>
    <scope>NUCLEOTIDE SEQUENCE</scope>
    <source>
        <strain evidence="1">Fl3</strain>
    </source>
</reference>
<evidence type="ECO:0000313" key="1">
    <source>
        <dbReference type="EMBL" id="WAS96643.1"/>
    </source>
</evidence>
<dbReference type="Proteomes" id="UP001164459">
    <property type="component" value="Chromosome"/>
</dbReference>
<organism evidence="1 2">
    <name type="scientific">Nannocystis punicea</name>
    <dbReference type="NCBI Taxonomy" id="2995304"/>
    <lineage>
        <taxon>Bacteria</taxon>
        <taxon>Pseudomonadati</taxon>
        <taxon>Myxococcota</taxon>
        <taxon>Polyangia</taxon>
        <taxon>Nannocystales</taxon>
        <taxon>Nannocystaceae</taxon>
        <taxon>Nannocystis</taxon>
    </lineage>
</organism>
<protein>
    <submittedName>
        <fullName evidence="1">Uncharacterized protein</fullName>
    </submittedName>
</protein>
<evidence type="ECO:0000313" key="2">
    <source>
        <dbReference type="Proteomes" id="UP001164459"/>
    </source>
</evidence>